<dbReference type="Proteomes" id="UP000282378">
    <property type="component" value="Unassembled WGS sequence"/>
</dbReference>
<reference evidence="1 2" key="1">
    <citation type="submission" date="2018-08" db="EMBL/GenBank/DDBJ databases">
        <title>Recombination of ecologically and evolutionarily significant loci maintains genetic cohesion in the Pseudomonas syringae species complex.</title>
        <authorList>
            <person name="Dillon M."/>
            <person name="Thakur S."/>
            <person name="Almeida R.N.D."/>
            <person name="Weir B.S."/>
            <person name="Guttman D.S."/>
        </authorList>
    </citation>
    <scope>NUCLEOTIDE SEQUENCE [LARGE SCALE GENOMIC DNA]</scope>
    <source>
        <strain evidence="1 2">88_10</strain>
    </source>
</reference>
<evidence type="ECO:0000313" key="1">
    <source>
        <dbReference type="EMBL" id="RML97962.1"/>
    </source>
</evidence>
<gene>
    <name evidence="1" type="ORF">APX70_200067</name>
</gene>
<name>A0A3M3ABW7_PSEYM</name>
<comment type="caution">
    <text evidence="1">The sequence shown here is derived from an EMBL/GenBank/DDBJ whole genome shotgun (WGS) entry which is preliminary data.</text>
</comment>
<evidence type="ECO:0000313" key="2">
    <source>
        <dbReference type="Proteomes" id="UP000282378"/>
    </source>
</evidence>
<organism evidence="1 2">
    <name type="scientific">Pseudomonas syringae pv. maculicola</name>
    <dbReference type="NCBI Taxonomy" id="59511"/>
    <lineage>
        <taxon>Bacteria</taxon>
        <taxon>Pseudomonadati</taxon>
        <taxon>Pseudomonadota</taxon>
        <taxon>Gammaproteobacteria</taxon>
        <taxon>Pseudomonadales</taxon>
        <taxon>Pseudomonadaceae</taxon>
        <taxon>Pseudomonas</taxon>
    </lineage>
</organism>
<dbReference type="AlphaFoldDB" id="A0A3M3ABW7"/>
<protein>
    <submittedName>
        <fullName evidence="1">Uncharacterized protein</fullName>
    </submittedName>
</protein>
<sequence length="30" mass="3642">MTILTRREELIAIPRVKKFYKPTGQRSRRP</sequence>
<dbReference type="EMBL" id="RBNL01000725">
    <property type="protein sequence ID" value="RML97962.1"/>
    <property type="molecule type" value="Genomic_DNA"/>
</dbReference>
<accession>A0A3M3ABW7</accession>
<proteinExistence type="predicted"/>